<keyword evidence="1" id="KW-1133">Transmembrane helix</keyword>
<sequence length="426" mass="44998">MLATPSFHSLGLLLLLSFFLGFAFEDFFAKASSARPGGIRTFPLLSLGGGLLYLFDPTHLIAFTGGLLVLGVWLSLFYSVHLRERDERGERNAGLVVLLLNIHAYLLGAVALALPHWVAVGSTVVAVLLLTGRDQLHGLARRVDMKEVTTAGQFLILTGVVLPLLPNEPVTTLTSITPQHVWLSLILVCTLSYASYLAQRYWPPAARGLWMPAIGGLYSSTATTVVLARQANSDPAARRQALAGITLATGIMYLRILAIIAVFNMTLARDLAAPMGGLAAVALLIAALQYWLIKAPAAQAQGQTPRGNPLELGTAAVFAVMFMVISVASTWVKTQFGTAGIYWLAAIVGFADIDPFVLNMAQGGIAGIGEHAVSIAVLLAASSNNVLKATYALSFGGRQTLQSAALLLLLAVAGVALAVFLASVKL</sequence>
<evidence type="ECO:0000313" key="4">
    <source>
        <dbReference type="Proteomes" id="UP001589775"/>
    </source>
</evidence>
<feature type="transmembrane region" description="Helical" evidence="1">
    <location>
        <begin position="339"/>
        <end position="358"/>
    </location>
</feature>
<proteinExistence type="predicted"/>
<dbReference type="PANTHER" id="PTHR39084">
    <property type="entry name" value="MEMBRANE PROTEIN-RELATED"/>
    <property type="match status" value="1"/>
</dbReference>
<protein>
    <submittedName>
        <fullName evidence="3">MgtC/SapB family protein</fullName>
    </submittedName>
</protein>
<dbReference type="Pfam" id="PF13194">
    <property type="entry name" value="DUF4010"/>
    <property type="match status" value="1"/>
</dbReference>
<feature type="transmembrane region" description="Helical" evidence="1">
    <location>
        <begin position="312"/>
        <end position="332"/>
    </location>
</feature>
<feature type="transmembrane region" description="Helical" evidence="1">
    <location>
        <begin position="241"/>
        <end position="264"/>
    </location>
</feature>
<dbReference type="Proteomes" id="UP001589775">
    <property type="component" value="Unassembled WGS sequence"/>
</dbReference>
<reference evidence="3 4" key="1">
    <citation type="submission" date="2024-09" db="EMBL/GenBank/DDBJ databases">
        <authorList>
            <person name="Sun Q."/>
            <person name="Mori K."/>
        </authorList>
    </citation>
    <scope>NUCLEOTIDE SEQUENCE [LARGE SCALE GENOMIC DNA]</scope>
    <source>
        <strain evidence="3 4">KCTC 23279</strain>
    </source>
</reference>
<feature type="transmembrane region" description="Helical" evidence="1">
    <location>
        <begin position="364"/>
        <end position="383"/>
    </location>
</feature>
<dbReference type="RefSeq" id="WP_378384127.1">
    <property type="nucleotide sequence ID" value="NZ_JBHLWM010000001.1"/>
</dbReference>
<name>A0ABV6EMD9_9BRAD</name>
<dbReference type="InterPro" id="IPR025105">
    <property type="entry name" value="DUF4010"/>
</dbReference>
<evidence type="ECO:0000259" key="2">
    <source>
        <dbReference type="Pfam" id="PF13194"/>
    </source>
</evidence>
<gene>
    <name evidence="3" type="ORF">ACFFJ6_02820</name>
</gene>
<feature type="transmembrane region" description="Helical" evidence="1">
    <location>
        <begin position="92"/>
        <end position="111"/>
    </location>
</feature>
<organism evidence="3 4">
    <name type="scientific">Rhodopseudomonas telluris</name>
    <dbReference type="NCBI Taxonomy" id="644215"/>
    <lineage>
        <taxon>Bacteria</taxon>
        <taxon>Pseudomonadati</taxon>
        <taxon>Pseudomonadota</taxon>
        <taxon>Alphaproteobacteria</taxon>
        <taxon>Hyphomicrobiales</taxon>
        <taxon>Nitrobacteraceae</taxon>
        <taxon>Rhodopseudomonas</taxon>
    </lineage>
</organism>
<evidence type="ECO:0000313" key="3">
    <source>
        <dbReference type="EMBL" id="MFC0239379.1"/>
    </source>
</evidence>
<keyword evidence="4" id="KW-1185">Reference proteome</keyword>
<feature type="transmembrane region" description="Helical" evidence="1">
    <location>
        <begin position="209"/>
        <end position="229"/>
    </location>
</feature>
<feature type="transmembrane region" description="Helical" evidence="1">
    <location>
        <begin position="180"/>
        <end position="197"/>
    </location>
</feature>
<dbReference type="PANTHER" id="PTHR39084:SF1">
    <property type="entry name" value="DUF4010 DOMAIN-CONTAINING PROTEIN"/>
    <property type="match status" value="1"/>
</dbReference>
<evidence type="ECO:0000256" key="1">
    <source>
        <dbReference type="SAM" id="Phobius"/>
    </source>
</evidence>
<dbReference type="EMBL" id="JBHLWM010000001">
    <property type="protein sequence ID" value="MFC0239379.1"/>
    <property type="molecule type" value="Genomic_DNA"/>
</dbReference>
<feature type="transmembrane region" description="Helical" evidence="1">
    <location>
        <begin position="404"/>
        <end position="424"/>
    </location>
</feature>
<feature type="transmembrane region" description="Helical" evidence="1">
    <location>
        <begin position="58"/>
        <end position="80"/>
    </location>
</feature>
<feature type="transmembrane region" description="Helical" evidence="1">
    <location>
        <begin position="271"/>
        <end position="292"/>
    </location>
</feature>
<keyword evidence="1" id="KW-0472">Membrane</keyword>
<keyword evidence="1" id="KW-0812">Transmembrane</keyword>
<comment type="caution">
    <text evidence="3">The sequence shown here is derived from an EMBL/GenBank/DDBJ whole genome shotgun (WGS) entry which is preliminary data.</text>
</comment>
<accession>A0ABV6EMD9</accession>
<feature type="domain" description="DUF4010" evidence="2">
    <location>
        <begin position="186"/>
        <end position="396"/>
    </location>
</feature>